<name>K8WT20_9GAMM</name>
<evidence type="ECO:0000313" key="1">
    <source>
        <dbReference type="EMBL" id="EKT63723.1"/>
    </source>
</evidence>
<dbReference type="Proteomes" id="UP000009336">
    <property type="component" value="Unassembled WGS sequence"/>
</dbReference>
<organism evidence="1 2">
    <name type="scientific">Providencia burhodogranariea DSM 19968</name>
    <dbReference type="NCBI Taxonomy" id="1141662"/>
    <lineage>
        <taxon>Bacteria</taxon>
        <taxon>Pseudomonadati</taxon>
        <taxon>Pseudomonadota</taxon>
        <taxon>Gammaproteobacteria</taxon>
        <taxon>Enterobacterales</taxon>
        <taxon>Morganellaceae</taxon>
        <taxon>Providencia</taxon>
    </lineage>
</organism>
<gene>
    <name evidence="1" type="ORF">OOA_05097</name>
</gene>
<dbReference type="EMBL" id="AKKL01000014">
    <property type="protein sequence ID" value="EKT63723.1"/>
    <property type="molecule type" value="Genomic_DNA"/>
</dbReference>
<reference evidence="1 2" key="1">
    <citation type="journal article" date="2012" name="BMC Genomics">
        <title>Comparative genomics of bacteria in the genus Providencia isolated from wild Drosophila melanogaster.</title>
        <authorList>
            <person name="Galac M.R."/>
            <person name="Lazzaro B.P."/>
        </authorList>
    </citation>
    <scope>NUCLEOTIDE SEQUENCE [LARGE SCALE GENOMIC DNA]</scope>
    <source>
        <strain evidence="1 2">DSM 19968</strain>
    </source>
</reference>
<keyword evidence="2" id="KW-1185">Reference proteome</keyword>
<dbReference type="PATRIC" id="fig|1141662.3.peg.1036"/>
<accession>K8WT20</accession>
<evidence type="ECO:0000313" key="2">
    <source>
        <dbReference type="Proteomes" id="UP000009336"/>
    </source>
</evidence>
<protein>
    <submittedName>
        <fullName evidence="1">Uncharacterized protein</fullName>
    </submittedName>
</protein>
<dbReference type="AlphaFoldDB" id="K8WT20"/>
<comment type="caution">
    <text evidence="1">The sequence shown here is derived from an EMBL/GenBank/DDBJ whole genome shotgun (WGS) entry which is preliminary data.</text>
</comment>
<sequence length="102" mass="11344">MNQVEQTLVIGNVVGRKLRDHNANLHKEVEVLWKELFVKQGEYDNLISGIPSKLDNSISTSNDTKPDTLNSLLSELPNVPDHNPSIDIVLKAEEKAKEEIAG</sequence>
<dbReference type="HOGENOM" id="CLU_2274892_0_0_6"/>
<proteinExistence type="predicted"/>